<name>A0A0D2E0D6_9EURO</name>
<dbReference type="HOGENOM" id="CLU_2305743_0_0_1"/>
<proteinExistence type="predicted"/>
<dbReference type="AlphaFoldDB" id="A0A0D2E0D6"/>
<keyword evidence="2" id="KW-1185">Reference proteome</keyword>
<sequence>MENGWEEALLELPLRVRLQCTNSPNVRFALARKLRPSINPSQPRPCEWIPNQAHSRRGTVKQGARQYHSAINFREMRLKDDCHCVVSQVVRRGHVKVRGF</sequence>
<evidence type="ECO:0000313" key="2">
    <source>
        <dbReference type="Proteomes" id="UP000054266"/>
    </source>
</evidence>
<reference evidence="1 2" key="1">
    <citation type="submission" date="2015-01" db="EMBL/GenBank/DDBJ databases">
        <title>The Genome Sequence of Capronia semiimmersa CBS27337.</title>
        <authorList>
            <consortium name="The Broad Institute Genomics Platform"/>
            <person name="Cuomo C."/>
            <person name="de Hoog S."/>
            <person name="Gorbushina A."/>
            <person name="Stielow B."/>
            <person name="Teixiera M."/>
            <person name="Abouelleil A."/>
            <person name="Chapman S.B."/>
            <person name="Priest M."/>
            <person name="Young S.K."/>
            <person name="Wortman J."/>
            <person name="Nusbaum C."/>
            <person name="Birren B."/>
        </authorList>
    </citation>
    <scope>NUCLEOTIDE SEQUENCE [LARGE SCALE GENOMIC DNA]</scope>
    <source>
        <strain evidence="1 2">CBS 27337</strain>
    </source>
</reference>
<gene>
    <name evidence="1" type="ORF">PV04_07053</name>
</gene>
<evidence type="ECO:0000313" key="1">
    <source>
        <dbReference type="EMBL" id="KIW67827.1"/>
    </source>
</evidence>
<protein>
    <submittedName>
        <fullName evidence="1">Uncharacterized protein</fullName>
    </submittedName>
</protein>
<organism evidence="1 2">
    <name type="scientific">Phialophora macrospora</name>
    <dbReference type="NCBI Taxonomy" id="1851006"/>
    <lineage>
        <taxon>Eukaryota</taxon>
        <taxon>Fungi</taxon>
        <taxon>Dikarya</taxon>
        <taxon>Ascomycota</taxon>
        <taxon>Pezizomycotina</taxon>
        <taxon>Eurotiomycetes</taxon>
        <taxon>Chaetothyriomycetidae</taxon>
        <taxon>Chaetothyriales</taxon>
        <taxon>Herpotrichiellaceae</taxon>
        <taxon>Phialophora</taxon>
    </lineage>
</organism>
<accession>A0A0D2E0D6</accession>
<dbReference type="Proteomes" id="UP000054266">
    <property type="component" value="Unassembled WGS sequence"/>
</dbReference>
<dbReference type="EMBL" id="KN846959">
    <property type="protein sequence ID" value="KIW67827.1"/>
    <property type="molecule type" value="Genomic_DNA"/>
</dbReference>